<dbReference type="AlphaFoldDB" id="A0A1G9JUV5"/>
<accession>A0A1G9JUV5</accession>
<keyword evidence="2" id="KW-0812">Transmembrane</keyword>
<evidence type="ECO:0000256" key="2">
    <source>
        <dbReference type="SAM" id="Phobius"/>
    </source>
</evidence>
<keyword evidence="4" id="KW-1185">Reference proteome</keyword>
<dbReference type="RefSeq" id="WP_091600442.1">
    <property type="nucleotide sequence ID" value="NZ_FNEE01000036.1"/>
</dbReference>
<name>A0A1G9JUV5_9HYPH</name>
<dbReference type="EMBL" id="FNEE01000036">
    <property type="protein sequence ID" value="SDL41172.1"/>
    <property type="molecule type" value="Genomic_DNA"/>
</dbReference>
<gene>
    <name evidence="3" type="ORF">SAMN05428953_13616</name>
</gene>
<feature type="region of interest" description="Disordered" evidence="1">
    <location>
        <begin position="109"/>
        <end position="136"/>
    </location>
</feature>
<feature type="compositionally biased region" description="Basic and acidic residues" evidence="1">
    <location>
        <begin position="119"/>
        <end position="136"/>
    </location>
</feature>
<dbReference type="Proteomes" id="UP000198894">
    <property type="component" value="Unassembled WGS sequence"/>
</dbReference>
<organism evidence="3 4">
    <name type="scientific">Mesorhizobium muleiense</name>
    <dbReference type="NCBI Taxonomy" id="1004279"/>
    <lineage>
        <taxon>Bacteria</taxon>
        <taxon>Pseudomonadati</taxon>
        <taxon>Pseudomonadota</taxon>
        <taxon>Alphaproteobacteria</taxon>
        <taxon>Hyphomicrobiales</taxon>
        <taxon>Phyllobacteriaceae</taxon>
        <taxon>Mesorhizobium</taxon>
    </lineage>
</organism>
<evidence type="ECO:0000313" key="4">
    <source>
        <dbReference type="Proteomes" id="UP000198894"/>
    </source>
</evidence>
<proteinExistence type="predicted"/>
<evidence type="ECO:0000313" key="3">
    <source>
        <dbReference type="EMBL" id="SDL41172.1"/>
    </source>
</evidence>
<sequence>MTRKTHTLLFGLALVGGTVLFALLVVREILVRIGYEANTVDPVMGAMFAVIGVPTFGCVVASMLPKFFADMFLNDTYPRPRFFGPRKQVDVDRAREKLRSVGLLIEDGPDEKNVVTNRGKHDASPHGESIKPKKVD</sequence>
<evidence type="ECO:0000256" key="1">
    <source>
        <dbReference type="SAM" id="MobiDB-lite"/>
    </source>
</evidence>
<reference evidence="4" key="1">
    <citation type="submission" date="2016-10" db="EMBL/GenBank/DDBJ databases">
        <authorList>
            <person name="Varghese N."/>
            <person name="Submissions S."/>
        </authorList>
    </citation>
    <scope>NUCLEOTIDE SEQUENCE [LARGE SCALE GENOMIC DNA]</scope>
    <source>
        <strain evidence="4">CGMCC 1.11022</strain>
    </source>
</reference>
<protein>
    <submittedName>
        <fullName evidence="3">Uncharacterized protein</fullName>
    </submittedName>
</protein>
<feature type="transmembrane region" description="Helical" evidence="2">
    <location>
        <begin position="43"/>
        <end position="64"/>
    </location>
</feature>
<keyword evidence="2" id="KW-0472">Membrane</keyword>
<keyword evidence="2" id="KW-1133">Transmembrane helix</keyword>